<dbReference type="Proteomes" id="UP001056855">
    <property type="component" value="Chromosome"/>
</dbReference>
<dbReference type="GeneID" id="73291581"/>
<organism evidence="3 4">
    <name type="scientific">Natronosalvus rutilus</name>
    <dbReference type="NCBI Taxonomy" id="2953753"/>
    <lineage>
        <taxon>Archaea</taxon>
        <taxon>Methanobacteriati</taxon>
        <taxon>Methanobacteriota</taxon>
        <taxon>Stenosarchaea group</taxon>
        <taxon>Halobacteria</taxon>
        <taxon>Halobacteriales</taxon>
        <taxon>Natrialbaceae</taxon>
        <taxon>Natronosalvus</taxon>
    </lineage>
</organism>
<dbReference type="InterPro" id="IPR029051">
    <property type="entry name" value="DUF4352"/>
</dbReference>
<feature type="domain" description="DUF4352" evidence="2">
    <location>
        <begin position="177"/>
        <end position="297"/>
    </location>
</feature>
<name>A0A9E7N9F7_9EURY</name>
<feature type="domain" description="DUF4352" evidence="2">
    <location>
        <begin position="33"/>
        <end position="142"/>
    </location>
</feature>
<accession>A0A9E7N9F7</accession>
<dbReference type="AlphaFoldDB" id="A0A9E7N9F7"/>
<protein>
    <submittedName>
        <fullName evidence="3">DUF4352 domain-containing protein</fullName>
    </submittedName>
</protein>
<dbReference type="Pfam" id="PF11611">
    <property type="entry name" value="DUF4352"/>
    <property type="match status" value="2"/>
</dbReference>
<dbReference type="EMBL" id="CP100355">
    <property type="protein sequence ID" value="UTF53256.1"/>
    <property type="molecule type" value="Genomic_DNA"/>
</dbReference>
<dbReference type="Gene3D" id="2.60.40.1240">
    <property type="match status" value="2"/>
</dbReference>
<evidence type="ECO:0000256" key="1">
    <source>
        <dbReference type="ARBA" id="ARBA00022729"/>
    </source>
</evidence>
<evidence type="ECO:0000259" key="2">
    <source>
        <dbReference type="Pfam" id="PF11611"/>
    </source>
</evidence>
<dbReference type="RefSeq" id="WP_254157554.1">
    <property type="nucleotide sequence ID" value="NZ_CP100355.1"/>
</dbReference>
<proteinExistence type="predicted"/>
<sequence length="307" mass="33460">MIRRVFLGVLGSIVATAGTSASAAAQEDTSAVVGELIEGDPLHLVVEGARLTDSLGEFTEAETGSEFLVVRIAYKNTSEEFHTVSGLLSTRVRDDESYTYDQSFYGTAEALNDGQIAPGEVERGDLVYEVPEDASGFILEFDFDIGLFGDLERAVIDLETTSDDPATLEQELAIDVHGIGDTVEHEGTAVTVNEATTETQLDEFTEAAADHEYVVVDLTVENTTGEEQHVSTLLQMQLKDGEGLSYDDDLGATSSLERAFEQGAPIADGDERRGQLAYEVEAGREPLYWVFEFSLFAEGDKTFWQLR</sequence>
<dbReference type="InterPro" id="IPR029050">
    <property type="entry name" value="Immunoprotect_excell_Ig-like"/>
</dbReference>
<dbReference type="KEGG" id="sawl:NGM29_16005"/>
<gene>
    <name evidence="3" type="ORF">NGM29_16005</name>
</gene>
<reference evidence="3" key="1">
    <citation type="submission" date="2022-06" db="EMBL/GenBank/DDBJ databases">
        <title>Diverse halophilic archaea isolated from saline environments.</title>
        <authorList>
            <person name="Cui H.-L."/>
        </authorList>
    </citation>
    <scope>NUCLEOTIDE SEQUENCE</scope>
    <source>
        <strain evidence="3">WLHS1</strain>
    </source>
</reference>
<keyword evidence="4" id="KW-1185">Reference proteome</keyword>
<keyword evidence="1" id="KW-0732">Signal</keyword>
<evidence type="ECO:0000313" key="3">
    <source>
        <dbReference type="EMBL" id="UTF53256.1"/>
    </source>
</evidence>
<evidence type="ECO:0000313" key="4">
    <source>
        <dbReference type="Proteomes" id="UP001056855"/>
    </source>
</evidence>